<evidence type="ECO:0000259" key="7">
    <source>
        <dbReference type="PROSITE" id="PS50811"/>
    </source>
</evidence>
<dbReference type="FunFam" id="2.20.25.80:FF:000008">
    <property type="entry name" value="WRKY transcription factor 40"/>
    <property type="match status" value="1"/>
</dbReference>
<dbReference type="GO" id="GO:0003700">
    <property type="term" value="F:DNA-binding transcription factor activity"/>
    <property type="evidence" value="ECO:0007669"/>
    <property type="project" value="InterPro"/>
</dbReference>
<evidence type="ECO:0000313" key="9">
    <source>
        <dbReference type="Proteomes" id="UP000836841"/>
    </source>
</evidence>
<keyword evidence="5" id="KW-0539">Nucleus</keyword>
<sequence length="275" mass="30712">MDYSSSLDPNTNPFDLHFAGKLPKRKVSDLASVDLARKWLVKDEKANMLQEELNRANSENKKLTEMLARVCENYYALHSYLEELMNQKSRENGNFPNEQLTRKRKQDVDEFSSSTIRLSCGTTDNISSDKASVSTAYYPSDTSDTSLTVKDGYQWRKYGQKITKDNPSPRAYFRCSFSPACAVKKKVQRSAEDPSFLVATYEGTHNHPGPHIGGSRTVKLDLVQGGLGPVEEKKERGTAQEVLMQQMASSLTSDPKFTAALAAAISGRLIDQPRT</sequence>
<dbReference type="Pfam" id="PF03106">
    <property type="entry name" value="WRKY"/>
    <property type="match status" value="1"/>
</dbReference>
<evidence type="ECO:0000313" key="8">
    <source>
        <dbReference type="EMBL" id="CAH2061125.1"/>
    </source>
</evidence>
<dbReference type="PANTHER" id="PTHR31429:SF76">
    <property type="entry name" value="WRKY FAMILY TRANSCRIPTION FACTOR-RELATED"/>
    <property type="match status" value="1"/>
</dbReference>
<dbReference type="GO" id="GO:0031347">
    <property type="term" value="P:regulation of defense response"/>
    <property type="evidence" value="ECO:0007669"/>
    <property type="project" value="UniProtKB-ARBA"/>
</dbReference>
<dbReference type="SMART" id="SM00774">
    <property type="entry name" value="WRKY"/>
    <property type="match status" value="1"/>
</dbReference>
<dbReference type="GO" id="GO:0042742">
    <property type="term" value="P:defense response to bacterium"/>
    <property type="evidence" value="ECO:0007669"/>
    <property type="project" value="UniProtKB-ARBA"/>
</dbReference>
<protein>
    <recommendedName>
        <fullName evidence="7">WRKY domain-containing protein</fullName>
    </recommendedName>
</protein>
<evidence type="ECO:0000256" key="5">
    <source>
        <dbReference type="ARBA" id="ARBA00023242"/>
    </source>
</evidence>
<reference evidence="8 9" key="1">
    <citation type="submission" date="2022-03" db="EMBL/GenBank/DDBJ databases">
        <authorList>
            <person name="Nunn A."/>
            <person name="Chopra R."/>
            <person name="Nunn A."/>
            <person name="Contreras Garrido A."/>
        </authorList>
    </citation>
    <scope>NUCLEOTIDE SEQUENCE [LARGE SCALE GENOMIC DNA]</scope>
</reference>
<evidence type="ECO:0000256" key="6">
    <source>
        <dbReference type="SAM" id="Coils"/>
    </source>
</evidence>
<name>A0AAU9SDD0_THLAR</name>
<dbReference type="SUPFAM" id="SSF118290">
    <property type="entry name" value="WRKY DNA-binding domain"/>
    <property type="match status" value="1"/>
</dbReference>
<dbReference type="InterPro" id="IPR044810">
    <property type="entry name" value="WRKY_plant"/>
</dbReference>
<keyword evidence="4" id="KW-0804">Transcription</keyword>
<keyword evidence="2" id="KW-0805">Transcription regulation</keyword>
<dbReference type="GO" id="GO:0002237">
    <property type="term" value="P:response to molecule of bacterial origin"/>
    <property type="evidence" value="ECO:0007669"/>
    <property type="project" value="UniProtKB-ARBA"/>
</dbReference>
<keyword evidence="9" id="KW-1185">Reference proteome</keyword>
<feature type="coiled-coil region" evidence="6">
    <location>
        <begin position="41"/>
        <end position="73"/>
    </location>
</feature>
<dbReference type="PANTHER" id="PTHR31429">
    <property type="entry name" value="WRKY TRANSCRIPTION FACTOR 36-RELATED"/>
    <property type="match status" value="1"/>
</dbReference>
<evidence type="ECO:0000256" key="3">
    <source>
        <dbReference type="ARBA" id="ARBA00023125"/>
    </source>
</evidence>
<accession>A0AAU9SDD0</accession>
<dbReference type="AlphaFoldDB" id="A0AAU9SDD0"/>
<dbReference type="InterPro" id="IPR003657">
    <property type="entry name" value="WRKY_dom"/>
</dbReference>
<gene>
    <name evidence="8" type="ORF">TAV2_LOCUS14836</name>
</gene>
<dbReference type="EMBL" id="OU466860">
    <property type="protein sequence ID" value="CAH2061125.1"/>
    <property type="molecule type" value="Genomic_DNA"/>
</dbReference>
<keyword evidence="6" id="KW-0175">Coiled coil</keyword>
<dbReference type="GO" id="GO:0005634">
    <property type="term" value="C:nucleus"/>
    <property type="evidence" value="ECO:0007669"/>
    <property type="project" value="UniProtKB-SubCell"/>
</dbReference>
<dbReference type="InterPro" id="IPR036576">
    <property type="entry name" value="WRKY_dom_sf"/>
</dbReference>
<dbReference type="GO" id="GO:0009751">
    <property type="term" value="P:response to salicylic acid"/>
    <property type="evidence" value="ECO:0007669"/>
    <property type="project" value="UniProtKB-ARBA"/>
</dbReference>
<dbReference type="GO" id="GO:0043565">
    <property type="term" value="F:sequence-specific DNA binding"/>
    <property type="evidence" value="ECO:0007669"/>
    <property type="project" value="InterPro"/>
</dbReference>
<evidence type="ECO:0000256" key="4">
    <source>
        <dbReference type="ARBA" id="ARBA00023163"/>
    </source>
</evidence>
<dbReference type="Gene3D" id="2.20.25.80">
    <property type="entry name" value="WRKY domain"/>
    <property type="match status" value="1"/>
</dbReference>
<dbReference type="PROSITE" id="PS50811">
    <property type="entry name" value="WRKY"/>
    <property type="match status" value="1"/>
</dbReference>
<evidence type="ECO:0000256" key="2">
    <source>
        <dbReference type="ARBA" id="ARBA00023015"/>
    </source>
</evidence>
<proteinExistence type="predicted"/>
<keyword evidence="3" id="KW-0238">DNA-binding</keyword>
<organism evidence="8 9">
    <name type="scientific">Thlaspi arvense</name>
    <name type="common">Field penny-cress</name>
    <dbReference type="NCBI Taxonomy" id="13288"/>
    <lineage>
        <taxon>Eukaryota</taxon>
        <taxon>Viridiplantae</taxon>
        <taxon>Streptophyta</taxon>
        <taxon>Embryophyta</taxon>
        <taxon>Tracheophyta</taxon>
        <taxon>Spermatophyta</taxon>
        <taxon>Magnoliopsida</taxon>
        <taxon>eudicotyledons</taxon>
        <taxon>Gunneridae</taxon>
        <taxon>Pentapetalae</taxon>
        <taxon>rosids</taxon>
        <taxon>malvids</taxon>
        <taxon>Brassicales</taxon>
        <taxon>Brassicaceae</taxon>
        <taxon>Thlaspideae</taxon>
        <taxon>Thlaspi</taxon>
    </lineage>
</organism>
<comment type="subcellular location">
    <subcellularLocation>
        <location evidence="1">Nucleus</location>
    </subcellularLocation>
</comment>
<dbReference type="GO" id="GO:0050832">
    <property type="term" value="P:defense response to fungus"/>
    <property type="evidence" value="ECO:0007669"/>
    <property type="project" value="UniProtKB-ARBA"/>
</dbReference>
<evidence type="ECO:0000256" key="1">
    <source>
        <dbReference type="ARBA" id="ARBA00004123"/>
    </source>
</evidence>
<feature type="domain" description="WRKY" evidence="7">
    <location>
        <begin position="151"/>
        <end position="210"/>
    </location>
</feature>
<dbReference type="Proteomes" id="UP000836841">
    <property type="component" value="Chromosome 4"/>
</dbReference>